<dbReference type="Proteomes" id="UP000001542">
    <property type="component" value="Unassembled WGS sequence"/>
</dbReference>
<dbReference type="KEGG" id="tva:4762702"/>
<feature type="transmembrane region" description="Helical" evidence="1">
    <location>
        <begin position="66"/>
        <end position="83"/>
    </location>
</feature>
<name>A2ER84_TRIV3</name>
<keyword evidence="1" id="KW-1133">Transmembrane helix</keyword>
<organism evidence="2 3">
    <name type="scientific">Trichomonas vaginalis (strain ATCC PRA-98 / G3)</name>
    <dbReference type="NCBI Taxonomy" id="412133"/>
    <lineage>
        <taxon>Eukaryota</taxon>
        <taxon>Metamonada</taxon>
        <taxon>Parabasalia</taxon>
        <taxon>Trichomonadida</taxon>
        <taxon>Trichomonadidae</taxon>
        <taxon>Trichomonas</taxon>
    </lineage>
</organism>
<dbReference type="AlphaFoldDB" id="A2ER84"/>
<dbReference type="SMR" id="A2ER84"/>
<proteinExistence type="predicted"/>
<gene>
    <name evidence="2" type="ORF">TVAG_226500</name>
</gene>
<accession>A2ER84</accession>
<reference evidence="2" key="1">
    <citation type="submission" date="2006-10" db="EMBL/GenBank/DDBJ databases">
        <authorList>
            <person name="Amadeo P."/>
            <person name="Zhao Q."/>
            <person name="Wortman J."/>
            <person name="Fraser-Liggett C."/>
            <person name="Carlton J."/>
        </authorList>
    </citation>
    <scope>NUCLEOTIDE SEQUENCE</scope>
    <source>
        <strain evidence="2">G3</strain>
    </source>
</reference>
<dbReference type="EMBL" id="DS113464">
    <property type="protein sequence ID" value="EAY04837.1"/>
    <property type="molecule type" value="Genomic_DNA"/>
</dbReference>
<evidence type="ECO:0000313" key="3">
    <source>
        <dbReference type="Proteomes" id="UP000001542"/>
    </source>
</evidence>
<evidence type="ECO:0000313" key="2">
    <source>
        <dbReference type="EMBL" id="EAY04837.1"/>
    </source>
</evidence>
<keyword evidence="3" id="KW-1185">Reference proteome</keyword>
<dbReference type="InParanoid" id="A2ER84"/>
<dbReference type="VEuPathDB" id="TrichDB:TVAG_226500"/>
<dbReference type="RefSeq" id="XP_001317060.1">
    <property type="nucleotide sequence ID" value="XM_001317025.1"/>
</dbReference>
<dbReference type="VEuPathDB" id="TrichDB:TVAGG3_0411250"/>
<reference evidence="2" key="2">
    <citation type="journal article" date="2007" name="Science">
        <title>Draft genome sequence of the sexually transmitted pathogen Trichomonas vaginalis.</title>
        <authorList>
            <person name="Carlton J.M."/>
            <person name="Hirt R.P."/>
            <person name="Silva J.C."/>
            <person name="Delcher A.L."/>
            <person name="Schatz M."/>
            <person name="Zhao Q."/>
            <person name="Wortman J.R."/>
            <person name="Bidwell S.L."/>
            <person name="Alsmark U.C.M."/>
            <person name="Besteiro S."/>
            <person name="Sicheritz-Ponten T."/>
            <person name="Noel C.J."/>
            <person name="Dacks J.B."/>
            <person name="Foster P.G."/>
            <person name="Simillion C."/>
            <person name="Van de Peer Y."/>
            <person name="Miranda-Saavedra D."/>
            <person name="Barton G.J."/>
            <person name="Westrop G.D."/>
            <person name="Mueller S."/>
            <person name="Dessi D."/>
            <person name="Fiori P.L."/>
            <person name="Ren Q."/>
            <person name="Paulsen I."/>
            <person name="Zhang H."/>
            <person name="Bastida-Corcuera F.D."/>
            <person name="Simoes-Barbosa A."/>
            <person name="Brown M.T."/>
            <person name="Hayes R.D."/>
            <person name="Mukherjee M."/>
            <person name="Okumura C.Y."/>
            <person name="Schneider R."/>
            <person name="Smith A.J."/>
            <person name="Vanacova S."/>
            <person name="Villalvazo M."/>
            <person name="Haas B.J."/>
            <person name="Pertea M."/>
            <person name="Feldblyum T.V."/>
            <person name="Utterback T.R."/>
            <person name="Shu C.L."/>
            <person name="Osoegawa K."/>
            <person name="de Jong P.J."/>
            <person name="Hrdy I."/>
            <person name="Horvathova L."/>
            <person name="Zubacova Z."/>
            <person name="Dolezal P."/>
            <person name="Malik S.B."/>
            <person name="Logsdon J.M. Jr."/>
            <person name="Henze K."/>
            <person name="Gupta A."/>
            <person name="Wang C.C."/>
            <person name="Dunne R.L."/>
            <person name="Upcroft J.A."/>
            <person name="Upcroft P."/>
            <person name="White O."/>
            <person name="Salzberg S.L."/>
            <person name="Tang P."/>
            <person name="Chiu C.-H."/>
            <person name="Lee Y.-S."/>
            <person name="Embley T.M."/>
            <person name="Coombs G.H."/>
            <person name="Mottram J.C."/>
            <person name="Tachezy J."/>
            <person name="Fraser-Liggett C.M."/>
            <person name="Johnson P.J."/>
        </authorList>
    </citation>
    <scope>NUCLEOTIDE SEQUENCE [LARGE SCALE GENOMIC DNA]</scope>
    <source>
        <strain evidence="2">G3</strain>
    </source>
</reference>
<feature type="transmembrane region" description="Helical" evidence="1">
    <location>
        <begin position="139"/>
        <end position="170"/>
    </location>
</feature>
<feature type="transmembrane region" description="Helical" evidence="1">
    <location>
        <begin position="114"/>
        <end position="132"/>
    </location>
</feature>
<protein>
    <submittedName>
        <fullName evidence="2">Uncharacterized protein</fullName>
    </submittedName>
</protein>
<keyword evidence="1" id="KW-0472">Membrane</keyword>
<sequence>MGLSVTHDNTVQGKFIDFLEKVVIIELSLVFLFTAVSLQTSVTLYIVEIVALLSLLAHYYEKQFPLSFFASVTLTLLFFILSYRGEYDITITANSIILFTLSIVSELFSGSTMFLPALLLAALTFYSLLIANPPKSSSYLAIMMTFILIIPNPVIKMAFIAAAITTYYIIVSDNYIFSLICLFVIPAEFISTSFIPIACGIEIVKKPYNRSFEYATNFGKQSDFLVLRDTDKPEFASCVIIVGNNTILDQLYLARLLKPEIYQKFIEFSALPSKSNPADVKRATKQSPLYVIDLGNSKGYNMFNLVYDFLNSHSILFNKTYILHDSVYNPQSTDEINPVTNSTFSGDTTFVKSYFGCRLNKTEKESEQIIDDYVKKHPDIKRPHL</sequence>
<evidence type="ECO:0000256" key="1">
    <source>
        <dbReference type="SAM" id="Phobius"/>
    </source>
</evidence>
<keyword evidence="1" id="KW-0812">Transmembrane</keyword>
<feature type="transmembrane region" description="Helical" evidence="1">
    <location>
        <begin position="176"/>
        <end position="201"/>
    </location>
</feature>